<dbReference type="CDD" id="cd04301">
    <property type="entry name" value="NAT_SF"/>
    <property type="match status" value="1"/>
</dbReference>
<dbReference type="InterPro" id="IPR000182">
    <property type="entry name" value="GNAT_dom"/>
</dbReference>
<protein>
    <submittedName>
        <fullName evidence="2">GNAT family N-acetyltransferase</fullName>
    </submittedName>
</protein>
<evidence type="ECO:0000313" key="3">
    <source>
        <dbReference type="Proteomes" id="UP001482154"/>
    </source>
</evidence>
<reference evidence="2 3" key="1">
    <citation type="submission" date="2024-04" db="EMBL/GenBank/DDBJ databases">
        <title>Human intestinal bacterial collection.</title>
        <authorList>
            <person name="Pauvert C."/>
            <person name="Hitch T.C.A."/>
            <person name="Clavel T."/>
        </authorList>
    </citation>
    <scope>NUCLEOTIDE SEQUENCE [LARGE SCALE GENOMIC DNA]</scope>
    <source>
        <strain evidence="2 3">CLA-AA-H249</strain>
    </source>
</reference>
<keyword evidence="3" id="KW-1185">Reference proteome</keyword>
<dbReference type="EMBL" id="JBBNIN010000012">
    <property type="protein sequence ID" value="MEQ2711304.1"/>
    <property type="molecule type" value="Genomic_DNA"/>
</dbReference>
<organism evidence="2 3">
    <name type="scientific">Anaerostipes amylophilus</name>
    <dbReference type="NCBI Taxonomy" id="2981779"/>
    <lineage>
        <taxon>Bacteria</taxon>
        <taxon>Bacillati</taxon>
        <taxon>Bacillota</taxon>
        <taxon>Clostridia</taxon>
        <taxon>Lachnospirales</taxon>
        <taxon>Lachnospiraceae</taxon>
        <taxon>Anaerostipes</taxon>
    </lineage>
</organism>
<dbReference type="PANTHER" id="PTHR43233">
    <property type="entry name" value="FAMILY N-ACETYLTRANSFERASE, PUTATIVE (AFU_ORTHOLOGUE AFUA_6G03350)-RELATED"/>
    <property type="match status" value="1"/>
</dbReference>
<accession>A0ABV1IVS2</accession>
<dbReference type="InterPro" id="IPR016181">
    <property type="entry name" value="Acyl_CoA_acyltransferase"/>
</dbReference>
<feature type="domain" description="N-acetyltransferase" evidence="1">
    <location>
        <begin position="1"/>
        <end position="141"/>
    </location>
</feature>
<dbReference type="Pfam" id="PF13508">
    <property type="entry name" value="Acetyltransf_7"/>
    <property type="match status" value="1"/>
</dbReference>
<sequence length="141" mass="15986">MKLVTLVSNNVGVDTYLELRKAVNFKPLSRTQAKKALDNSLYIVCAYIDAKIVGMGRLVGDGAVICYIQDLMIHPDYQHYGIGSVIIEDLIKYVEDLCEEGTEIMLDLMCAVGREPFYHKHEFISRPTDKLGPGMIRYIRK</sequence>
<comment type="caution">
    <text evidence="2">The sequence shown here is derived from an EMBL/GenBank/DDBJ whole genome shotgun (WGS) entry which is preliminary data.</text>
</comment>
<evidence type="ECO:0000259" key="1">
    <source>
        <dbReference type="PROSITE" id="PS51186"/>
    </source>
</evidence>
<dbReference type="SUPFAM" id="SSF55729">
    <property type="entry name" value="Acyl-CoA N-acyltransferases (Nat)"/>
    <property type="match status" value="1"/>
</dbReference>
<dbReference type="InterPro" id="IPR053144">
    <property type="entry name" value="Acetyltransferase_Butenolide"/>
</dbReference>
<dbReference type="Proteomes" id="UP001482154">
    <property type="component" value="Unassembled WGS sequence"/>
</dbReference>
<dbReference type="PANTHER" id="PTHR43233:SF1">
    <property type="entry name" value="FAMILY N-ACETYLTRANSFERASE, PUTATIVE (AFU_ORTHOLOGUE AFUA_6G03350)-RELATED"/>
    <property type="match status" value="1"/>
</dbReference>
<dbReference type="RefSeq" id="WP_349111056.1">
    <property type="nucleotide sequence ID" value="NZ_JBBNIN010000012.1"/>
</dbReference>
<evidence type="ECO:0000313" key="2">
    <source>
        <dbReference type="EMBL" id="MEQ2711304.1"/>
    </source>
</evidence>
<gene>
    <name evidence="2" type="ORF">AAAU51_08970</name>
</gene>
<proteinExistence type="predicted"/>
<dbReference type="PROSITE" id="PS51186">
    <property type="entry name" value="GNAT"/>
    <property type="match status" value="1"/>
</dbReference>
<dbReference type="Gene3D" id="3.40.630.30">
    <property type="match status" value="1"/>
</dbReference>
<name>A0ABV1IVS2_9FIRM</name>